<dbReference type="PANTHER" id="PTHR33112">
    <property type="entry name" value="DOMAIN PROTEIN, PUTATIVE-RELATED"/>
    <property type="match status" value="1"/>
</dbReference>
<feature type="domain" description="Heterokaryon incompatibility" evidence="1">
    <location>
        <begin position="134"/>
        <end position="287"/>
    </location>
</feature>
<sequence>MCKRQKDQLNESQGFELINSSGYYTVFQISFDFDKSHIYVGRRCAPWERLVPVSNEQRHENYNFILDPWTSSQSTWGIIQSWIQNCLGQHENCNQRGQSSYIPTRVLTITTDEQGIPTYFRLILGEDCPNKARYITLSHCWGPQGIPEEFQLRRASYQQLKSGQSVQSLPKTFQDAIAVTAKLGIQYIWIDSLCIQQDSNDDWETEASYMQDVYRYGALNISALGSPNSEGGLFYKRNPGDVAPAIVQLKRAIASIPELFRLKIDDSSWKNDFESDPIIRRGWVVQERVLSPRVLHFGQRQVFWECQQQSACEAHPQTIPEMGVVYRPAANQKHKPTFLSDWKILIEHSDKSHEHREIYMDPFRQWRRMVELYSKCNLTRPEDKLIAISGLATDMKRILKSLDPGCPHNYLAGLWEERLGEDLSWSLRNPGKRPELERAPSWSWASVDGEVIWWSWAFSEIMKIVHCSARTLIGNGGQITASRISLRGHWMILHLVFPFDRVSNGMEPTLSNPTATIESGSFLHPLPAQISIFLDAIDDTYDVVFGMPILRTETEGSSFQALLLVNVGGNDNNTYRRIGIGEFVCRSRESSISLLKSFPKKHIDIQ</sequence>
<dbReference type="Proteomes" id="UP000700596">
    <property type="component" value="Unassembled WGS sequence"/>
</dbReference>
<dbReference type="AlphaFoldDB" id="A0A9P9IZJ8"/>
<name>A0A9P9IZJ8_9PLEO</name>
<accession>A0A9P9IZJ8</accession>
<evidence type="ECO:0000259" key="1">
    <source>
        <dbReference type="Pfam" id="PF06985"/>
    </source>
</evidence>
<protein>
    <submittedName>
        <fullName evidence="2">Heterokaryon incompatibility protein-domain-containing protein</fullName>
    </submittedName>
</protein>
<dbReference type="PANTHER" id="PTHR33112:SF10">
    <property type="entry name" value="TOL"/>
    <property type="match status" value="1"/>
</dbReference>
<evidence type="ECO:0000313" key="2">
    <source>
        <dbReference type="EMBL" id="KAH7137911.1"/>
    </source>
</evidence>
<dbReference type="OrthoDB" id="2958217at2759"/>
<proteinExistence type="predicted"/>
<gene>
    <name evidence="2" type="ORF">B0J11DRAFT_423410</name>
</gene>
<keyword evidence="3" id="KW-1185">Reference proteome</keyword>
<dbReference type="EMBL" id="JAGMWT010000001">
    <property type="protein sequence ID" value="KAH7137911.1"/>
    <property type="molecule type" value="Genomic_DNA"/>
</dbReference>
<dbReference type="InterPro" id="IPR010730">
    <property type="entry name" value="HET"/>
</dbReference>
<evidence type="ECO:0000313" key="3">
    <source>
        <dbReference type="Proteomes" id="UP000700596"/>
    </source>
</evidence>
<organism evidence="2 3">
    <name type="scientific">Dendryphion nanum</name>
    <dbReference type="NCBI Taxonomy" id="256645"/>
    <lineage>
        <taxon>Eukaryota</taxon>
        <taxon>Fungi</taxon>
        <taxon>Dikarya</taxon>
        <taxon>Ascomycota</taxon>
        <taxon>Pezizomycotina</taxon>
        <taxon>Dothideomycetes</taxon>
        <taxon>Pleosporomycetidae</taxon>
        <taxon>Pleosporales</taxon>
        <taxon>Torulaceae</taxon>
        <taxon>Dendryphion</taxon>
    </lineage>
</organism>
<comment type="caution">
    <text evidence="2">The sequence shown here is derived from an EMBL/GenBank/DDBJ whole genome shotgun (WGS) entry which is preliminary data.</text>
</comment>
<dbReference type="Pfam" id="PF06985">
    <property type="entry name" value="HET"/>
    <property type="match status" value="1"/>
</dbReference>
<reference evidence="2" key="1">
    <citation type="journal article" date="2021" name="Nat. Commun.">
        <title>Genetic determinants of endophytism in the Arabidopsis root mycobiome.</title>
        <authorList>
            <person name="Mesny F."/>
            <person name="Miyauchi S."/>
            <person name="Thiergart T."/>
            <person name="Pickel B."/>
            <person name="Atanasova L."/>
            <person name="Karlsson M."/>
            <person name="Huettel B."/>
            <person name="Barry K.W."/>
            <person name="Haridas S."/>
            <person name="Chen C."/>
            <person name="Bauer D."/>
            <person name="Andreopoulos W."/>
            <person name="Pangilinan J."/>
            <person name="LaButti K."/>
            <person name="Riley R."/>
            <person name="Lipzen A."/>
            <person name="Clum A."/>
            <person name="Drula E."/>
            <person name="Henrissat B."/>
            <person name="Kohler A."/>
            <person name="Grigoriev I.V."/>
            <person name="Martin F.M."/>
            <person name="Hacquard S."/>
        </authorList>
    </citation>
    <scope>NUCLEOTIDE SEQUENCE</scope>
    <source>
        <strain evidence="2">MPI-CAGE-CH-0243</strain>
    </source>
</reference>